<dbReference type="RefSeq" id="WP_260793007.1">
    <property type="nucleotide sequence ID" value="NZ_CP093313.1"/>
</dbReference>
<keyword evidence="2" id="KW-1185">Reference proteome</keyword>
<gene>
    <name evidence="1" type="ORF">MOP44_24240</name>
</gene>
<dbReference type="Proteomes" id="UP001059380">
    <property type="component" value="Chromosome"/>
</dbReference>
<reference evidence="1" key="1">
    <citation type="submission" date="2021-04" db="EMBL/GenBank/DDBJ databases">
        <title>Phylogenetic analysis of Acidobacteriaceae.</title>
        <authorList>
            <person name="Qiu L."/>
            <person name="Zhang Q."/>
        </authorList>
    </citation>
    <scope>NUCLEOTIDE SEQUENCE</scope>
    <source>
        <strain evidence="1">DSM 25168</strain>
    </source>
</reference>
<dbReference type="KEGG" id="orp:MOP44_24240"/>
<name>A0A9J7BME0_9BACT</name>
<protein>
    <submittedName>
        <fullName evidence="1">Uncharacterized protein</fullName>
    </submittedName>
</protein>
<dbReference type="EMBL" id="CP093313">
    <property type="protein sequence ID" value="UWZ83665.1"/>
    <property type="molecule type" value="Genomic_DNA"/>
</dbReference>
<evidence type="ECO:0000313" key="1">
    <source>
        <dbReference type="EMBL" id="UWZ83665.1"/>
    </source>
</evidence>
<dbReference type="AlphaFoldDB" id="A0A9J7BME0"/>
<sequence>MAELEQVWKDVEPRLDEKKLSLDVRDLTYSDAGGKKVLRDMFVRNSAEFVTSNDWSHHLAEEIKNTNVAYRNGRA</sequence>
<accession>A0A9J7BME0</accession>
<proteinExistence type="predicted"/>
<organism evidence="1 2">
    <name type="scientific">Occallatibacter riparius</name>
    <dbReference type="NCBI Taxonomy" id="1002689"/>
    <lineage>
        <taxon>Bacteria</taxon>
        <taxon>Pseudomonadati</taxon>
        <taxon>Acidobacteriota</taxon>
        <taxon>Terriglobia</taxon>
        <taxon>Terriglobales</taxon>
        <taxon>Acidobacteriaceae</taxon>
        <taxon>Occallatibacter</taxon>
    </lineage>
</organism>
<evidence type="ECO:0000313" key="2">
    <source>
        <dbReference type="Proteomes" id="UP001059380"/>
    </source>
</evidence>